<dbReference type="Proteomes" id="UP000703674">
    <property type="component" value="Unassembled WGS sequence"/>
</dbReference>
<organism evidence="1 2">
    <name type="scientific">Salinimicrobium oceani</name>
    <dbReference type="NCBI Taxonomy" id="2722702"/>
    <lineage>
        <taxon>Bacteria</taxon>
        <taxon>Pseudomonadati</taxon>
        <taxon>Bacteroidota</taxon>
        <taxon>Flavobacteriia</taxon>
        <taxon>Flavobacteriales</taxon>
        <taxon>Flavobacteriaceae</taxon>
        <taxon>Salinimicrobium</taxon>
    </lineage>
</organism>
<gene>
    <name evidence="1" type="ORF">HC175_00975</name>
</gene>
<proteinExistence type="predicted"/>
<name>A0ABX1CT73_9FLAO</name>
<dbReference type="RefSeq" id="WP_168136651.1">
    <property type="nucleotide sequence ID" value="NZ_JAAVJR010000001.1"/>
</dbReference>
<evidence type="ECO:0000313" key="1">
    <source>
        <dbReference type="EMBL" id="NJW51485.1"/>
    </source>
</evidence>
<evidence type="ECO:0000313" key="2">
    <source>
        <dbReference type="Proteomes" id="UP000703674"/>
    </source>
</evidence>
<keyword evidence="2" id="KW-1185">Reference proteome</keyword>
<dbReference type="EMBL" id="JAAVJR010000001">
    <property type="protein sequence ID" value="NJW51485.1"/>
    <property type="molecule type" value="Genomic_DNA"/>
</dbReference>
<dbReference type="SUPFAM" id="SSF53955">
    <property type="entry name" value="Lysozyme-like"/>
    <property type="match status" value="1"/>
</dbReference>
<protein>
    <submittedName>
        <fullName evidence="1">Peptidoglycan-binding protein LysM</fullName>
    </submittedName>
</protein>
<sequence>MKKKVAKFSVLPVVGASIFFYSFSTKKAQDINDAVLEEFRTFNEEMVFEVPAAPEVLVIEPETTSFPELGKSYVAFKEALGFKESGGDYKIINEFGYMGKYQFGRGTLKLIGIRDTNLFLNSPDLQEEAFYANASRNKWILRKDIEKFKDQVVNGIQITESGILAAAHLAGPGNVKKFLRSNGANSFNDGFGTSIKHYFKKFAGYDTSSVVPDRTAKVNNPSVI</sequence>
<reference evidence="1 2" key="1">
    <citation type="submission" date="2020-03" db="EMBL/GenBank/DDBJ databases">
        <title>Salinimicrobium sp. nov, isolated from SCS.</title>
        <authorList>
            <person name="Cao W.R."/>
        </authorList>
    </citation>
    <scope>NUCLEOTIDE SEQUENCE [LARGE SCALE GENOMIC DNA]</scope>
    <source>
        <strain evidence="2">J15B91</strain>
    </source>
</reference>
<accession>A0ABX1CT73</accession>
<comment type="caution">
    <text evidence="1">The sequence shown here is derived from an EMBL/GenBank/DDBJ whole genome shotgun (WGS) entry which is preliminary data.</text>
</comment>
<dbReference type="InterPro" id="IPR023346">
    <property type="entry name" value="Lysozyme-like_dom_sf"/>
</dbReference>